<name>A0A1H7LM09_9HYPH</name>
<evidence type="ECO:0000256" key="1">
    <source>
        <dbReference type="ARBA" id="ARBA00038414"/>
    </source>
</evidence>
<dbReference type="Proteomes" id="UP000199664">
    <property type="component" value="Unassembled WGS sequence"/>
</dbReference>
<evidence type="ECO:0000313" key="3">
    <source>
        <dbReference type="Proteomes" id="UP000199664"/>
    </source>
</evidence>
<dbReference type="AlphaFoldDB" id="A0A1H7LM09"/>
<dbReference type="InterPro" id="IPR053714">
    <property type="entry name" value="Iso_Racemase_Enz_sf"/>
</dbReference>
<reference evidence="3" key="1">
    <citation type="submission" date="2016-10" db="EMBL/GenBank/DDBJ databases">
        <authorList>
            <person name="Varghese N."/>
            <person name="Submissions S."/>
        </authorList>
    </citation>
    <scope>NUCLEOTIDE SEQUENCE [LARGE SCALE GENOMIC DNA]</scope>
    <source>
        <strain evidence="3">LMG 26383,CCUG 61248,R- 45681</strain>
    </source>
</reference>
<dbReference type="EMBL" id="FOAN01000002">
    <property type="protein sequence ID" value="SEL00022.1"/>
    <property type="molecule type" value="Genomic_DNA"/>
</dbReference>
<evidence type="ECO:0000313" key="2">
    <source>
        <dbReference type="EMBL" id="SEL00022.1"/>
    </source>
</evidence>
<keyword evidence="3" id="KW-1185">Reference proteome</keyword>
<dbReference type="InterPro" id="IPR015942">
    <property type="entry name" value="Asp/Glu/hydantoin_racemase"/>
</dbReference>
<proteinExistence type="inferred from homology"/>
<protein>
    <recommendedName>
        <fullName evidence="4">Arylsulfatase</fullName>
    </recommendedName>
</protein>
<dbReference type="Gene3D" id="3.40.50.12500">
    <property type="match status" value="1"/>
</dbReference>
<gene>
    <name evidence="2" type="ORF">SAMN04515666_102569</name>
</gene>
<evidence type="ECO:0008006" key="4">
    <source>
        <dbReference type="Google" id="ProtNLM"/>
    </source>
</evidence>
<sequence>MRIALIHALRHSPPPIEAAFARLWPEVTLMNLLDDSLSADLSRDGRITEAMTGRFLSLASYARATGADGILFTCSAFGPCIEAVQRALAPLPVLKPNEAMIEEAMAIGGRIGLLASFEPTLQSMPPEFPGSLTVTPKLAEGALAALDRGDGAEHDRLAALAASDLAGCDAIALAQFSLARAASAVAEMTGKPVLTTPDSAVRKLKRLLG</sequence>
<dbReference type="RefSeq" id="WP_091831712.1">
    <property type="nucleotide sequence ID" value="NZ_FOAN01000002.1"/>
</dbReference>
<dbReference type="OrthoDB" id="978447at2"/>
<dbReference type="GO" id="GO:0047661">
    <property type="term" value="F:amino-acid racemase activity"/>
    <property type="evidence" value="ECO:0007669"/>
    <property type="project" value="InterPro"/>
</dbReference>
<dbReference type="Pfam" id="PF01177">
    <property type="entry name" value="Asp_Glu_race"/>
    <property type="match status" value="1"/>
</dbReference>
<accession>A0A1H7LM09</accession>
<dbReference type="STRING" id="1036779.SAMN04515666_102569"/>
<organism evidence="2 3">
    <name type="scientific">Bosea lupini</name>
    <dbReference type="NCBI Taxonomy" id="1036779"/>
    <lineage>
        <taxon>Bacteria</taxon>
        <taxon>Pseudomonadati</taxon>
        <taxon>Pseudomonadota</taxon>
        <taxon>Alphaproteobacteria</taxon>
        <taxon>Hyphomicrobiales</taxon>
        <taxon>Boseaceae</taxon>
        <taxon>Bosea</taxon>
    </lineage>
</organism>
<comment type="similarity">
    <text evidence="1">Belongs to the HyuE racemase family.</text>
</comment>